<dbReference type="EMBL" id="QRQE01000006">
    <property type="protein sequence ID" value="RHM80323.1"/>
    <property type="molecule type" value="Genomic_DNA"/>
</dbReference>
<evidence type="ECO:0000313" key="13">
    <source>
        <dbReference type="EMBL" id="RHJ08019.1"/>
    </source>
</evidence>
<dbReference type="Proteomes" id="UP001211731">
    <property type="component" value="Unassembled WGS sequence"/>
</dbReference>
<evidence type="ECO:0000313" key="7">
    <source>
        <dbReference type="EMBL" id="NSI18540.1"/>
    </source>
</evidence>
<evidence type="ECO:0000313" key="5">
    <source>
        <dbReference type="EMBL" id="MDB8738924.1"/>
    </source>
</evidence>
<evidence type="ECO:0000313" key="12">
    <source>
        <dbReference type="EMBL" id="RHG22450.1"/>
    </source>
</evidence>
<dbReference type="Proteomes" id="UP000285697">
    <property type="component" value="Unassembled WGS sequence"/>
</dbReference>
<feature type="transmembrane region" description="Helical" evidence="1">
    <location>
        <begin position="249"/>
        <end position="270"/>
    </location>
</feature>
<dbReference type="EMBL" id="QRIA01000001">
    <property type="protein sequence ID" value="RHG22450.1"/>
    <property type="molecule type" value="Genomic_DNA"/>
</dbReference>
<gene>
    <name evidence="13" type="ORF">DW142_14135</name>
    <name evidence="12" type="ORF">DW270_00800</name>
    <name evidence="11" type="ORF">DW812_00770</name>
    <name evidence="14" type="ORF">DWZ50_03660</name>
    <name evidence="10" type="ORF">DXC31_01780</name>
    <name evidence="7" type="ORF">G4958_04015</name>
    <name evidence="9" type="ORF">G4981_06455</name>
    <name evidence="8" type="ORF">G4993_14210</name>
    <name evidence="3" type="ORF">LIQ08_03060</name>
    <name evidence="2" type="ORF">LIQ10_01200</name>
    <name evidence="6" type="ORF">O4N78_05245</name>
    <name evidence="5" type="ORF">PNU63_09075</name>
    <name evidence="4" type="ORF">PNW85_12195</name>
</gene>
<dbReference type="RefSeq" id="WP_004843464.1">
    <property type="nucleotide sequence ID" value="NZ_AP031446.1"/>
</dbReference>
<evidence type="ECO:0000313" key="4">
    <source>
        <dbReference type="EMBL" id="MDB8687422.1"/>
    </source>
</evidence>
<dbReference type="Proteomes" id="UP001297370">
    <property type="component" value="Unassembled WGS sequence"/>
</dbReference>
<evidence type="ECO:0000313" key="15">
    <source>
        <dbReference type="Proteomes" id="UP000260808"/>
    </source>
</evidence>
<feature type="transmembrane region" description="Helical" evidence="1">
    <location>
        <begin position="114"/>
        <end position="135"/>
    </location>
</feature>
<dbReference type="Proteomes" id="UP001296581">
    <property type="component" value="Unassembled WGS sequence"/>
</dbReference>
<dbReference type="EMBL" id="JAQMLA010000036">
    <property type="protein sequence ID" value="MDB8687422.1"/>
    <property type="molecule type" value="Genomic_DNA"/>
</dbReference>
<organism evidence="11 17">
    <name type="scientific">Mediterraneibacter gnavus</name>
    <name type="common">Ruminococcus gnavus</name>
    <dbReference type="NCBI Taxonomy" id="33038"/>
    <lineage>
        <taxon>Bacteria</taxon>
        <taxon>Bacillati</taxon>
        <taxon>Bacillota</taxon>
        <taxon>Clostridia</taxon>
        <taxon>Lachnospirales</taxon>
        <taxon>Lachnospiraceae</taxon>
        <taxon>Mediterraneibacter</taxon>
    </lineage>
</organism>
<keyword evidence="1" id="KW-1133">Transmembrane helix</keyword>
<dbReference type="EMBL" id="QSIR01000001">
    <property type="protein sequence ID" value="RHD09319.1"/>
    <property type="molecule type" value="Genomic_DNA"/>
</dbReference>
<evidence type="ECO:0000313" key="8">
    <source>
        <dbReference type="EMBL" id="NSI59532.1"/>
    </source>
</evidence>
<dbReference type="EMBL" id="JAJBOM010000002">
    <property type="protein sequence ID" value="MCB5618147.1"/>
    <property type="molecule type" value="Genomic_DNA"/>
</dbReference>
<evidence type="ECO:0000313" key="17">
    <source>
        <dbReference type="Proteomes" id="UP000284472"/>
    </source>
</evidence>
<dbReference type="EMBL" id="QSSX01000002">
    <property type="protein sequence ID" value="RGM25915.1"/>
    <property type="molecule type" value="Genomic_DNA"/>
</dbReference>
<dbReference type="EMBL" id="JAAIRM010000004">
    <property type="protein sequence ID" value="NSI18540.1"/>
    <property type="molecule type" value="Genomic_DNA"/>
</dbReference>
<accession>A0A2N5NPG7</accession>
<dbReference type="Proteomes" id="UP001296643">
    <property type="component" value="Unassembled WGS sequence"/>
</dbReference>
<evidence type="ECO:0000313" key="19">
    <source>
        <dbReference type="Proteomes" id="UP000285697"/>
    </source>
</evidence>
<protein>
    <recommendedName>
        <fullName evidence="20">DUF3592 domain-containing protein</fullName>
    </recommendedName>
</protein>
<sequence length="276" mass="30866">MFGGLTIQAVFLVVIGAALLVTGTSGLRRSIRMKKQKAQRTGKILRISHVEKRDEEGFLIQNYYETRIEYVENGHRQQATVKSVDEFQEGEEVRILKDNERGGQLRIVENEKSAVFGPWILIGAGILIISMPFVQKQYGDAYVSAILAALMFLTGAALCASYGKDKKRNTEEIKAVLTDVLKWQNGQKKKWSTPAASYYPILTYTLDGKERRMRSRYNSSSPVNYKKGKEITLYRDLESGRILERGPKLSMLTGGIILILISAIGAISTLDVLGIL</sequence>
<dbReference type="EMBL" id="JAAIRV010000035">
    <property type="protein sequence ID" value="NSI59532.1"/>
    <property type="molecule type" value="Genomic_DNA"/>
</dbReference>
<dbReference type="EMBL" id="JAPZEG010000005">
    <property type="protein sequence ID" value="MDE1202984.1"/>
    <property type="molecule type" value="Genomic_DNA"/>
</dbReference>
<evidence type="ECO:0000256" key="1">
    <source>
        <dbReference type="SAM" id="Phobius"/>
    </source>
</evidence>
<dbReference type="Proteomes" id="UP000284472">
    <property type="component" value="Unassembled WGS sequence"/>
</dbReference>
<dbReference type="Proteomes" id="UP001297422">
    <property type="component" value="Unassembled WGS sequence"/>
</dbReference>
<reference evidence="2" key="4">
    <citation type="submission" date="2021-10" db="EMBL/GenBank/DDBJ databases">
        <title>Collection of gut derived symbiotic bacterial strains cultured from healthy donors.</title>
        <authorList>
            <person name="Lin H."/>
            <person name="Littmann E."/>
            <person name="Claire K."/>
            <person name="Pamer E."/>
        </authorList>
    </citation>
    <scope>NUCLEOTIDE SEQUENCE</scope>
    <source>
        <strain evidence="3">MSK.23.18</strain>
        <strain evidence="2">MSK.23.4</strain>
    </source>
</reference>
<dbReference type="Proteomes" id="UP001212160">
    <property type="component" value="Unassembled WGS sequence"/>
</dbReference>
<dbReference type="STRING" id="33038.GCA_900067245_02750"/>
<evidence type="ECO:0000313" key="10">
    <source>
        <dbReference type="EMBL" id="RGM25915.1"/>
    </source>
</evidence>
<evidence type="ECO:0000313" key="2">
    <source>
        <dbReference type="EMBL" id="MCB5492360.1"/>
    </source>
</evidence>
<evidence type="ECO:0008006" key="20">
    <source>
        <dbReference type="Google" id="ProtNLM"/>
    </source>
</evidence>
<dbReference type="Proteomes" id="UP001149331">
    <property type="component" value="Unassembled WGS sequence"/>
</dbReference>
<dbReference type="Proteomes" id="UP000283992">
    <property type="component" value="Unassembled WGS sequence"/>
</dbReference>
<name>A0A2N5NPG7_MEDGN</name>
<evidence type="ECO:0000313" key="18">
    <source>
        <dbReference type="Proteomes" id="UP000285610"/>
    </source>
</evidence>
<evidence type="ECO:0000313" key="9">
    <source>
        <dbReference type="EMBL" id="NSI64914.1"/>
    </source>
</evidence>
<dbReference type="GeneID" id="57433469"/>
<dbReference type="EMBL" id="QRLN01000026">
    <property type="protein sequence ID" value="RHJ08019.1"/>
    <property type="molecule type" value="Genomic_DNA"/>
</dbReference>
<dbReference type="EMBL" id="JAQMLR010000007">
    <property type="protein sequence ID" value="MDB8738924.1"/>
    <property type="molecule type" value="Genomic_DNA"/>
</dbReference>
<comment type="caution">
    <text evidence="11">The sequence shown here is derived from an EMBL/GenBank/DDBJ whole genome shotgun (WGS) entry which is preliminary data.</text>
</comment>
<reference evidence="7" key="3">
    <citation type="submission" date="2020-02" db="EMBL/GenBank/DDBJ databases">
        <authorList>
            <person name="Littmann E."/>
            <person name="Sorbara M."/>
        </authorList>
    </citation>
    <scope>NUCLEOTIDE SEQUENCE</scope>
    <source>
        <strain evidence="9">MSK.11.9</strain>
        <strain evidence="8">MSK.15.32</strain>
        <strain evidence="7">MSK.22.53</strain>
    </source>
</reference>
<reference evidence="15 16" key="1">
    <citation type="submission" date="2018-08" db="EMBL/GenBank/DDBJ databases">
        <title>A genome reference for cultivated species of the human gut microbiota.</title>
        <authorList>
            <person name="Zou Y."/>
            <person name="Xue W."/>
            <person name="Luo G."/>
        </authorList>
    </citation>
    <scope>NUCLEOTIDE SEQUENCE [LARGE SCALE GENOMIC DNA]</scope>
    <source>
        <strain evidence="14 18">AF33-12</strain>
        <strain evidence="13 16">AM12-54</strain>
        <strain evidence="12 19">AM22-7AC</strain>
        <strain evidence="11 17">AM32-6</strain>
        <strain evidence="10 15">TF01-20-2</strain>
    </source>
</reference>
<keyword evidence="1" id="KW-0812">Transmembrane</keyword>
<feature type="transmembrane region" description="Helical" evidence="1">
    <location>
        <begin position="141"/>
        <end position="160"/>
    </location>
</feature>
<reference evidence="4" key="6">
    <citation type="submission" date="2023-01" db="EMBL/GenBank/DDBJ databases">
        <title>Human gut microbiome strain richness.</title>
        <authorList>
            <person name="Chen-Liaw A."/>
        </authorList>
    </citation>
    <scope>NUCLEOTIDE SEQUENCE</scope>
    <source>
        <strain evidence="5">1001217st1_A9_1001217B_191108</strain>
        <strain evidence="4">RTP21484st1_H11_RTP21484_190118</strain>
    </source>
</reference>
<dbReference type="EMBL" id="JAAIRY010000007">
    <property type="protein sequence ID" value="NSI64914.1"/>
    <property type="molecule type" value="Genomic_DNA"/>
</dbReference>
<proteinExistence type="predicted"/>
<dbReference type="Proteomes" id="UP000285610">
    <property type="component" value="Unassembled WGS sequence"/>
</dbReference>
<evidence type="ECO:0000313" key="11">
    <source>
        <dbReference type="EMBL" id="RHD09319.1"/>
    </source>
</evidence>
<dbReference type="Proteomes" id="UP001296580">
    <property type="component" value="Unassembled WGS sequence"/>
</dbReference>
<evidence type="ECO:0000313" key="16">
    <source>
        <dbReference type="Proteomes" id="UP000283992"/>
    </source>
</evidence>
<feature type="transmembrane region" description="Helical" evidence="1">
    <location>
        <begin position="6"/>
        <end position="27"/>
    </location>
</feature>
<evidence type="ECO:0000313" key="3">
    <source>
        <dbReference type="EMBL" id="MCB5618147.1"/>
    </source>
</evidence>
<evidence type="ECO:0000313" key="6">
    <source>
        <dbReference type="EMBL" id="MDE1202984.1"/>
    </source>
</evidence>
<dbReference type="Proteomes" id="UP000260808">
    <property type="component" value="Unassembled WGS sequence"/>
</dbReference>
<dbReference type="EMBL" id="JAJBNC010000002">
    <property type="protein sequence ID" value="MCB5492360.1"/>
    <property type="molecule type" value="Genomic_DNA"/>
</dbReference>
<reference evidence="7" key="2">
    <citation type="journal article" date="2020" name="Cell Host Microbe">
        <title>Functional and Genomic Variation between Human-Derived Isolates of Lachnospiraceae Reveals Inter- and Intra-Species Diversity.</title>
        <authorList>
            <person name="Sorbara M.T."/>
            <person name="Littmann E.R."/>
            <person name="Fontana E."/>
            <person name="Moody T.U."/>
            <person name="Kohout C.E."/>
            <person name="Gjonbalaj M."/>
            <person name="Eaton V."/>
            <person name="Seok R."/>
            <person name="Leiner I.M."/>
            <person name="Pamer E.G."/>
        </authorList>
    </citation>
    <scope>NUCLEOTIDE SEQUENCE</scope>
    <source>
        <strain evidence="9">MSK.11.9</strain>
        <strain evidence="8">MSK.15.32</strain>
        <strain evidence="7">MSK.22.53</strain>
    </source>
</reference>
<evidence type="ECO:0000313" key="14">
    <source>
        <dbReference type="EMBL" id="RHM80323.1"/>
    </source>
</evidence>
<reference evidence="6" key="5">
    <citation type="submission" date="2022-12" db="EMBL/GenBank/DDBJ databases">
        <title>Genome of R. gnavus strain RSHDN_120.</title>
        <authorList>
            <person name="Abdugheni R."/>
        </authorList>
    </citation>
    <scope>NUCLEOTIDE SEQUENCE</scope>
    <source>
        <strain evidence="6">RSHDN_120</strain>
    </source>
</reference>
<dbReference type="AlphaFoldDB" id="A0A2N5NPG7"/>
<keyword evidence="1" id="KW-0472">Membrane</keyword>